<reference evidence="2 3" key="1">
    <citation type="submission" date="2016-08" db="EMBL/GenBank/DDBJ databases">
        <title>Whole genome shotgun sequence of Pichia membranifaciens KS47-1.</title>
        <authorList>
            <person name="Konishi M."/>
            <person name="Ishida M."/>
            <person name="Arakawa T."/>
            <person name="Kato Y."/>
            <person name="Horiuchi J."/>
        </authorList>
    </citation>
    <scope>NUCLEOTIDE SEQUENCE [LARGE SCALE GENOMIC DNA]</scope>
    <source>
        <strain evidence="2 3">KS47-1</strain>
    </source>
</reference>
<gene>
    <name evidence="2" type="ORF">PMKS-004169</name>
</gene>
<dbReference type="Gene3D" id="1.20.1250.20">
    <property type="entry name" value="MFS general substrate transporter like domains"/>
    <property type="match status" value="1"/>
</dbReference>
<dbReference type="InterPro" id="IPR036259">
    <property type="entry name" value="MFS_trans_sf"/>
</dbReference>
<keyword evidence="3" id="KW-1185">Reference proteome</keyword>
<comment type="caution">
    <text evidence="2">The sequence shown here is derived from an EMBL/GenBank/DDBJ whole genome shotgun (WGS) entry which is preliminary data.</text>
</comment>
<feature type="transmembrane region" description="Helical" evidence="1">
    <location>
        <begin position="12"/>
        <end position="31"/>
    </location>
</feature>
<evidence type="ECO:0000256" key="1">
    <source>
        <dbReference type="SAM" id="Phobius"/>
    </source>
</evidence>
<protein>
    <recommendedName>
        <fullName evidence="4">Major facilitator superfamily (MFS) profile domain-containing protein</fullName>
    </recommendedName>
</protein>
<evidence type="ECO:0000313" key="3">
    <source>
        <dbReference type="Proteomes" id="UP000186136"/>
    </source>
</evidence>
<dbReference type="OrthoDB" id="5290825at2759"/>
<keyword evidence="1" id="KW-1133">Transmembrane helix</keyword>
<keyword evidence="1" id="KW-0812">Transmembrane</keyword>
<dbReference type="Proteomes" id="UP000186136">
    <property type="component" value="Unassembled WGS sequence"/>
</dbReference>
<organism evidence="2 3">
    <name type="scientific">Pichia membranifaciens</name>
    <dbReference type="NCBI Taxonomy" id="4926"/>
    <lineage>
        <taxon>Eukaryota</taxon>
        <taxon>Fungi</taxon>
        <taxon>Dikarya</taxon>
        <taxon>Ascomycota</taxon>
        <taxon>Saccharomycotina</taxon>
        <taxon>Pichiomycetes</taxon>
        <taxon>Pichiales</taxon>
        <taxon>Pichiaceae</taxon>
        <taxon>Pichia</taxon>
    </lineage>
</organism>
<dbReference type="AlphaFoldDB" id="A0A1Q2YM77"/>
<keyword evidence="1" id="KW-0472">Membrane</keyword>
<sequence length="90" mass="10057">MWNAFTSTGLTLGFYGGIAVLGWIYQLLFVVETKGLTLEEIDDIFSKSTPSLIKMNLKSVKTDFYNISKGKFRDVIKGTSYGMKSTVNDD</sequence>
<name>A0A1Q2YM77_9ASCO</name>
<accession>A0A1Q2YM77</accession>
<evidence type="ECO:0000313" key="2">
    <source>
        <dbReference type="EMBL" id="GAV30652.1"/>
    </source>
</evidence>
<dbReference type="EMBL" id="BDGI01000203">
    <property type="protein sequence ID" value="GAV30652.1"/>
    <property type="molecule type" value="Genomic_DNA"/>
</dbReference>
<evidence type="ECO:0008006" key="4">
    <source>
        <dbReference type="Google" id="ProtNLM"/>
    </source>
</evidence>
<proteinExistence type="predicted"/>